<dbReference type="SUPFAM" id="SSF50249">
    <property type="entry name" value="Nucleic acid-binding proteins"/>
    <property type="match status" value="1"/>
</dbReference>
<reference evidence="4" key="1">
    <citation type="submission" date="2021-06" db="EMBL/GenBank/DDBJ databases">
        <authorList>
            <person name="Kallberg Y."/>
            <person name="Tangrot J."/>
            <person name="Rosling A."/>
        </authorList>
    </citation>
    <scope>NUCLEOTIDE SEQUENCE</scope>
    <source>
        <strain evidence="4">AZ414A</strain>
    </source>
</reference>
<keyword evidence="3" id="KW-0539">Nucleus</keyword>
<dbReference type="InterPro" id="IPR012340">
    <property type="entry name" value="NA-bd_OB-fold"/>
</dbReference>
<protein>
    <submittedName>
        <fullName evidence="4">3721_t:CDS:1</fullName>
    </submittedName>
</protein>
<dbReference type="PANTHER" id="PTHR15114:SF1">
    <property type="entry name" value="REPLICATION PROTEIN A 14 KDA SUBUNIT"/>
    <property type="match status" value="1"/>
</dbReference>
<dbReference type="GO" id="GO:0006260">
    <property type="term" value="P:DNA replication"/>
    <property type="evidence" value="ECO:0007669"/>
    <property type="project" value="InterPro"/>
</dbReference>
<proteinExistence type="inferred from homology"/>
<dbReference type="GO" id="GO:0003684">
    <property type="term" value="F:damaged DNA binding"/>
    <property type="evidence" value="ECO:0007669"/>
    <property type="project" value="TreeGrafter"/>
</dbReference>
<dbReference type="Gene3D" id="2.40.50.140">
    <property type="entry name" value="Nucleic acid-binding proteins"/>
    <property type="match status" value="1"/>
</dbReference>
<dbReference type="AlphaFoldDB" id="A0A9N9FAQ7"/>
<evidence type="ECO:0000256" key="3">
    <source>
        <dbReference type="ARBA" id="ARBA00023242"/>
    </source>
</evidence>
<gene>
    <name evidence="4" type="ORF">DEBURN_LOCUS5734</name>
</gene>
<comment type="caution">
    <text evidence="4">The sequence shown here is derived from an EMBL/GenBank/DDBJ whole genome shotgun (WGS) entry which is preliminary data.</text>
</comment>
<dbReference type="GO" id="GO:0035861">
    <property type="term" value="C:site of double-strand break"/>
    <property type="evidence" value="ECO:0007669"/>
    <property type="project" value="TreeGrafter"/>
</dbReference>
<dbReference type="GO" id="GO:0006284">
    <property type="term" value="P:base-excision repair"/>
    <property type="evidence" value="ECO:0007669"/>
    <property type="project" value="TreeGrafter"/>
</dbReference>
<dbReference type="Pfam" id="PF08661">
    <property type="entry name" value="Rep_fac-A_3"/>
    <property type="match status" value="1"/>
</dbReference>
<organism evidence="4 5">
    <name type="scientific">Diversispora eburnea</name>
    <dbReference type="NCBI Taxonomy" id="1213867"/>
    <lineage>
        <taxon>Eukaryota</taxon>
        <taxon>Fungi</taxon>
        <taxon>Fungi incertae sedis</taxon>
        <taxon>Mucoromycota</taxon>
        <taxon>Glomeromycotina</taxon>
        <taxon>Glomeromycetes</taxon>
        <taxon>Diversisporales</taxon>
        <taxon>Diversisporaceae</taxon>
        <taxon>Diversispora</taxon>
    </lineage>
</organism>
<evidence type="ECO:0000256" key="2">
    <source>
        <dbReference type="ARBA" id="ARBA00009761"/>
    </source>
</evidence>
<comment type="subcellular location">
    <subcellularLocation>
        <location evidence="1">Nucleus</location>
    </subcellularLocation>
</comment>
<dbReference type="GO" id="GO:0003697">
    <property type="term" value="F:single-stranded DNA binding"/>
    <property type="evidence" value="ECO:0007669"/>
    <property type="project" value="TreeGrafter"/>
</dbReference>
<sequence length="113" mass="12638">MGIMHKSVITCSVASKMSDVINKATPRINSTLLSKYRDEVVRLIGRVKESSKNSAVLEASDKGQVRILLSPETILQTNQIVEIIGRVRDDHSLQELNTTNFGDEFGLILIFFF</sequence>
<dbReference type="InterPro" id="IPR013970">
    <property type="entry name" value="Rfa2"/>
</dbReference>
<dbReference type="GO" id="GO:0006298">
    <property type="term" value="P:mismatch repair"/>
    <property type="evidence" value="ECO:0007669"/>
    <property type="project" value="TreeGrafter"/>
</dbReference>
<dbReference type="PANTHER" id="PTHR15114">
    <property type="entry name" value="REPLICATION PROTEIN A3"/>
    <property type="match status" value="1"/>
</dbReference>
<dbReference type="GO" id="GO:0000724">
    <property type="term" value="P:double-strand break repair via homologous recombination"/>
    <property type="evidence" value="ECO:0007669"/>
    <property type="project" value="TreeGrafter"/>
</dbReference>
<evidence type="ECO:0000313" key="4">
    <source>
        <dbReference type="EMBL" id="CAG8522499.1"/>
    </source>
</evidence>
<dbReference type="GO" id="GO:0006289">
    <property type="term" value="P:nucleotide-excision repair"/>
    <property type="evidence" value="ECO:0007669"/>
    <property type="project" value="TreeGrafter"/>
</dbReference>
<comment type="similarity">
    <text evidence="2">Belongs to the replication factor A protein 3 family.</text>
</comment>
<dbReference type="Proteomes" id="UP000789706">
    <property type="component" value="Unassembled WGS sequence"/>
</dbReference>
<dbReference type="GO" id="GO:0005662">
    <property type="term" value="C:DNA replication factor A complex"/>
    <property type="evidence" value="ECO:0007669"/>
    <property type="project" value="TreeGrafter"/>
</dbReference>
<dbReference type="OrthoDB" id="188186at2759"/>
<dbReference type="EMBL" id="CAJVPK010000528">
    <property type="protein sequence ID" value="CAG8522499.1"/>
    <property type="molecule type" value="Genomic_DNA"/>
</dbReference>
<accession>A0A9N9FAQ7</accession>
<name>A0A9N9FAQ7_9GLOM</name>
<evidence type="ECO:0000313" key="5">
    <source>
        <dbReference type="Proteomes" id="UP000789706"/>
    </source>
</evidence>
<evidence type="ECO:0000256" key="1">
    <source>
        <dbReference type="ARBA" id="ARBA00004123"/>
    </source>
</evidence>
<keyword evidence="5" id="KW-1185">Reference proteome</keyword>